<dbReference type="CDD" id="cd01071">
    <property type="entry name" value="PBP2_PhnD_like"/>
    <property type="match status" value="1"/>
</dbReference>
<evidence type="ECO:0000256" key="1">
    <source>
        <dbReference type="ARBA" id="ARBA00007162"/>
    </source>
</evidence>
<dbReference type="SUPFAM" id="SSF53850">
    <property type="entry name" value="Periplasmic binding protein-like II"/>
    <property type="match status" value="1"/>
</dbReference>
<dbReference type="Proteomes" id="UP000064249">
    <property type="component" value="Unassembled WGS sequence"/>
</dbReference>
<accession>A0A101FYQ0</accession>
<evidence type="ECO:0000313" key="5">
    <source>
        <dbReference type="Proteomes" id="UP000064249"/>
    </source>
</evidence>
<dbReference type="PANTHER" id="PTHR35841">
    <property type="entry name" value="PHOSPHONATES-BINDING PERIPLASMIC PROTEIN"/>
    <property type="match status" value="1"/>
</dbReference>
<gene>
    <name evidence="4" type="ORF">XD73_0226</name>
</gene>
<dbReference type="PANTHER" id="PTHR35841:SF1">
    <property type="entry name" value="PHOSPHONATES-BINDING PERIPLASMIC PROTEIN"/>
    <property type="match status" value="1"/>
</dbReference>
<keyword evidence="2 3" id="KW-0732">Signal</keyword>
<evidence type="ECO:0000313" key="4">
    <source>
        <dbReference type="EMBL" id="KUK46905.1"/>
    </source>
</evidence>
<evidence type="ECO:0000256" key="2">
    <source>
        <dbReference type="ARBA" id="ARBA00022729"/>
    </source>
</evidence>
<sequence length="305" mass="32654">MSKKRFFALGALLIIAALALTACKAEADPWENIGSEENPIIFVAVPSGETERVLASFTAVADMVYADTGLVIEPFVATSYTAAIEAMCAEVPQAHMGALATFSYVLAHEKGCADAALISTRYGSASYNGQFIVHADSGIESLEDLAGKTYCRVDETSTSGWIIPSIMLKAAGIDPDTDLAGIVDAGSHDAVAAAVYNGDCDFGTTFVDARSTVEETYPDIMDQTVVIALEPDIPNDGFQFRPDFPEDVKATLVAEFLHLFETEEGAAAMNEAYQYTGMEEHGDEFYDAFRQILDAAGIDYADLAQ</sequence>
<dbReference type="AlphaFoldDB" id="A0A101FYQ0"/>
<dbReference type="Gene3D" id="3.40.190.10">
    <property type="entry name" value="Periplasmic binding protein-like II"/>
    <property type="match status" value="2"/>
</dbReference>
<protein>
    <submittedName>
        <fullName evidence="4">Phosphonate ABC transporter, periplasmic phosphonate-binding protein</fullName>
    </submittedName>
</protein>
<dbReference type="NCBIfam" id="TIGR01098">
    <property type="entry name" value="3A0109s03R"/>
    <property type="match status" value="1"/>
</dbReference>
<reference evidence="4 5" key="1">
    <citation type="journal article" date="2015" name="MBio">
        <title>Genome-Resolved Metagenomic Analysis Reveals Roles for Candidate Phyla and Other Microbial Community Members in Biogeochemical Transformations in Oil Reservoirs.</title>
        <authorList>
            <person name="Hu P."/>
            <person name="Tom L."/>
            <person name="Singh A."/>
            <person name="Thomas B.C."/>
            <person name="Baker B.J."/>
            <person name="Piceno Y.M."/>
            <person name="Andersen G.L."/>
            <person name="Banfield J.F."/>
        </authorList>
    </citation>
    <scope>NUCLEOTIDE SEQUENCE [LARGE SCALE GENOMIC DNA]</scope>
    <source>
        <strain evidence="4">46_16</strain>
    </source>
</reference>
<feature type="signal peptide" evidence="3">
    <location>
        <begin position="1"/>
        <end position="27"/>
    </location>
</feature>
<evidence type="ECO:0000256" key="3">
    <source>
        <dbReference type="SAM" id="SignalP"/>
    </source>
</evidence>
<organism evidence="4 5">
    <name type="scientific">Anaerolinea thermophila</name>
    <dbReference type="NCBI Taxonomy" id="167964"/>
    <lineage>
        <taxon>Bacteria</taxon>
        <taxon>Bacillati</taxon>
        <taxon>Chloroflexota</taxon>
        <taxon>Anaerolineae</taxon>
        <taxon>Anaerolineales</taxon>
        <taxon>Anaerolineaceae</taxon>
        <taxon>Anaerolinea</taxon>
    </lineage>
</organism>
<dbReference type="GO" id="GO:0043190">
    <property type="term" value="C:ATP-binding cassette (ABC) transporter complex"/>
    <property type="evidence" value="ECO:0007669"/>
    <property type="project" value="InterPro"/>
</dbReference>
<dbReference type="InterPro" id="IPR005770">
    <property type="entry name" value="PhnD"/>
</dbReference>
<feature type="chain" id="PRO_5007096325" evidence="3">
    <location>
        <begin position="28"/>
        <end position="305"/>
    </location>
</feature>
<dbReference type="Pfam" id="PF12974">
    <property type="entry name" value="Phosphonate-bd"/>
    <property type="match status" value="1"/>
</dbReference>
<name>A0A101FYQ0_9CHLR</name>
<comment type="caution">
    <text evidence="4">The sequence shown here is derived from an EMBL/GenBank/DDBJ whole genome shotgun (WGS) entry which is preliminary data.</text>
</comment>
<dbReference type="EMBL" id="LGFU01000004">
    <property type="protein sequence ID" value="KUK46905.1"/>
    <property type="molecule type" value="Genomic_DNA"/>
</dbReference>
<dbReference type="PROSITE" id="PS51257">
    <property type="entry name" value="PROKAR_LIPOPROTEIN"/>
    <property type="match status" value="1"/>
</dbReference>
<proteinExistence type="inferred from homology"/>
<comment type="similarity">
    <text evidence="1">Belongs to the phosphate/phosphite/phosphonate binding protein family.</text>
</comment>
<dbReference type="GO" id="GO:0055085">
    <property type="term" value="P:transmembrane transport"/>
    <property type="evidence" value="ECO:0007669"/>
    <property type="project" value="InterPro"/>
</dbReference>